<feature type="compositionally biased region" description="Basic residues" evidence="1">
    <location>
        <begin position="109"/>
        <end position="126"/>
    </location>
</feature>
<keyword evidence="3" id="KW-1185">Reference proteome</keyword>
<feature type="region of interest" description="Disordered" evidence="1">
    <location>
        <begin position="192"/>
        <end position="236"/>
    </location>
</feature>
<sequence length="236" mass="25500">MAGTFTTYAEMLEAMKGLHLAKSVMDLLGPAGKHVKTWGQLDSFMHSQQLNKRTFLTPQRIADLLLQKLRGFYLANEARKGSNDLGLTGPYRFNPTSNPPRASTMPTRSSRRGIRRAAGRKGRGRRPMPSYGDSRPSQSLEQESPSHNGSPAAMKPKIEPSSGSTTAAEEVLIALPAATAVVEGLLCLPKAIEPEKQPASSSKTAPVKAPAAHTTPVRDGEGLKWFPDEDAKLEDV</sequence>
<dbReference type="Proteomes" id="UP000578531">
    <property type="component" value="Unassembled WGS sequence"/>
</dbReference>
<feature type="compositionally biased region" description="Polar residues" evidence="1">
    <location>
        <begin position="94"/>
        <end position="107"/>
    </location>
</feature>
<dbReference type="GeneID" id="59289775"/>
<protein>
    <submittedName>
        <fullName evidence="2">Uncharacterized protein</fullName>
    </submittedName>
</protein>
<dbReference type="AlphaFoldDB" id="A0A8H6FRY1"/>
<dbReference type="RefSeq" id="XP_037162979.1">
    <property type="nucleotide sequence ID" value="XM_037310019.1"/>
</dbReference>
<feature type="compositionally biased region" description="Polar residues" evidence="1">
    <location>
        <begin position="135"/>
        <end position="149"/>
    </location>
</feature>
<organism evidence="2 3">
    <name type="scientific">Letharia columbiana</name>
    <dbReference type="NCBI Taxonomy" id="112416"/>
    <lineage>
        <taxon>Eukaryota</taxon>
        <taxon>Fungi</taxon>
        <taxon>Dikarya</taxon>
        <taxon>Ascomycota</taxon>
        <taxon>Pezizomycotina</taxon>
        <taxon>Lecanoromycetes</taxon>
        <taxon>OSLEUM clade</taxon>
        <taxon>Lecanoromycetidae</taxon>
        <taxon>Lecanorales</taxon>
        <taxon>Lecanorineae</taxon>
        <taxon>Parmeliaceae</taxon>
        <taxon>Letharia</taxon>
    </lineage>
</organism>
<dbReference type="EMBL" id="JACCJC010000035">
    <property type="protein sequence ID" value="KAF6233562.1"/>
    <property type="molecule type" value="Genomic_DNA"/>
</dbReference>
<feature type="region of interest" description="Disordered" evidence="1">
    <location>
        <begin position="84"/>
        <end position="164"/>
    </location>
</feature>
<feature type="compositionally biased region" description="Basic and acidic residues" evidence="1">
    <location>
        <begin position="216"/>
        <end position="236"/>
    </location>
</feature>
<accession>A0A8H6FRY1</accession>
<name>A0A8H6FRY1_9LECA</name>
<proteinExistence type="predicted"/>
<evidence type="ECO:0000256" key="1">
    <source>
        <dbReference type="SAM" id="MobiDB-lite"/>
    </source>
</evidence>
<gene>
    <name evidence="2" type="ORF">HO173_008119</name>
</gene>
<evidence type="ECO:0000313" key="3">
    <source>
        <dbReference type="Proteomes" id="UP000578531"/>
    </source>
</evidence>
<evidence type="ECO:0000313" key="2">
    <source>
        <dbReference type="EMBL" id="KAF6233562.1"/>
    </source>
</evidence>
<reference evidence="2 3" key="1">
    <citation type="journal article" date="2020" name="Genomics">
        <title>Complete, high-quality genomes from long-read metagenomic sequencing of two wolf lichen thalli reveals enigmatic genome architecture.</title>
        <authorList>
            <person name="McKenzie S.K."/>
            <person name="Walston R.F."/>
            <person name="Allen J.L."/>
        </authorList>
    </citation>
    <scope>NUCLEOTIDE SEQUENCE [LARGE SCALE GENOMIC DNA]</scope>
    <source>
        <strain evidence="2">WasteWater2</strain>
    </source>
</reference>
<comment type="caution">
    <text evidence="2">The sequence shown here is derived from an EMBL/GenBank/DDBJ whole genome shotgun (WGS) entry which is preliminary data.</text>
</comment>